<accession>A0ABR0N518</accession>
<evidence type="ECO:0000313" key="3">
    <source>
        <dbReference type="Proteomes" id="UP001358586"/>
    </source>
</evidence>
<proteinExistence type="predicted"/>
<evidence type="ECO:0008006" key="4">
    <source>
        <dbReference type="Google" id="ProtNLM"/>
    </source>
</evidence>
<reference evidence="2 3" key="1">
    <citation type="submission" date="2023-03" db="EMBL/GenBank/DDBJ databases">
        <title>WGS of Gossypium arboreum.</title>
        <authorList>
            <person name="Yu D."/>
        </authorList>
    </citation>
    <scope>NUCLEOTIDE SEQUENCE [LARGE SCALE GENOMIC DNA]</scope>
    <source>
        <tissue evidence="2">Leaf</tissue>
    </source>
</reference>
<keyword evidence="3" id="KW-1185">Reference proteome</keyword>
<feature type="region of interest" description="Disordered" evidence="1">
    <location>
        <begin position="81"/>
        <end position="128"/>
    </location>
</feature>
<evidence type="ECO:0000313" key="2">
    <source>
        <dbReference type="EMBL" id="KAK5785470.1"/>
    </source>
</evidence>
<comment type="caution">
    <text evidence="2">The sequence shown here is derived from an EMBL/GenBank/DDBJ whole genome shotgun (WGS) entry which is preliminary data.</text>
</comment>
<evidence type="ECO:0000256" key="1">
    <source>
        <dbReference type="SAM" id="MobiDB-lite"/>
    </source>
</evidence>
<feature type="compositionally biased region" description="Basic and acidic residues" evidence="1">
    <location>
        <begin position="81"/>
        <end position="97"/>
    </location>
</feature>
<gene>
    <name evidence="2" type="ORF">PVK06_040060</name>
</gene>
<protein>
    <recommendedName>
        <fullName evidence="4">BED-type domain-containing protein</fullName>
    </recommendedName>
</protein>
<dbReference type="EMBL" id="JARKNE010000011">
    <property type="protein sequence ID" value="KAK5785470.1"/>
    <property type="molecule type" value="Genomic_DNA"/>
</dbReference>
<dbReference type="PANTHER" id="PTHR46951">
    <property type="entry name" value="BED-TYPE DOMAIN-CONTAINING PROTEIN"/>
    <property type="match status" value="1"/>
</dbReference>
<feature type="compositionally biased region" description="Basic residues" evidence="1">
    <location>
        <begin position="118"/>
        <end position="128"/>
    </location>
</feature>
<dbReference type="Proteomes" id="UP001358586">
    <property type="component" value="Chromosome 11"/>
</dbReference>
<organism evidence="2 3">
    <name type="scientific">Gossypium arboreum</name>
    <name type="common">Tree cotton</name>
    <name type="synonym">Gossypium nanking</name>
    <dbReference type="NCBI Taxonomy" id="29729"/>
    <lineage>
        <taxon>Eukaryota</taxon>
        <taxon>Viridiplantae</taxon>
        <taxon>Streptophyta</taxon>
        <taxon>Embryophyta</taxon>
        <taxon>Tracheophyta</taxon>
        <taxon>Spermatophyta</taxon>
        <taxon>Magnoliopsida</taxon>
        <taxon>eudicotyledons</taxon>
        <taxon>Gunneridae</taxon>
        <taxon>Pentapetalae</taxon>
        <taxon>rosids</taxon>
        <taxon>malvids</taxon>
        <taxon>Malvales</taxon>
        <taxon>Malvaceae</taxon>
        <taxon>Malvoideae</taxon>
        <taxon>Gossypium</taxon>
    </lineage>
</organism>
<dbReference type="PANTHER" id="PTHR46951:SF2">
    <property type="entry name" value="BED-TYPE DOMAIN-CONTAINING PROTEIN"/>
    <property type="match status" value="1"/>
</dbReference>
<sequence length="128" mass="14874">MPCSRNKEEVAPSDDYGWRWGELVEGNRNNVKCRFCGRIIKRGITQLKEYLAVKKGNVTPYPHGSVKVRKSIGQQLQEYHREKAVRQRRKEELEERISLGNHGNYGDSGDDDEELTITRRKSVRSQVE</sequence>
<name>A0ABR0N518_GOSAR</name>